<feature type="transmembrane region" description="Helical" evidence="10">
    <location>
        <begin position="261"/>
        <end position="281"/>
    </location>
</feature>
<sequence>MESNTRVKKSRWIKDRVFFVGVCLFSGLTAIPLVLIIWEVLKKGYRQLNWSFFTEEAPNSLEAMMAVNAGDLIPGGVANGLIGSLLMVLMAIVIAVPIGILAGIRLSEHPESKFSGIVRSVAELLQGTPSIVIGLIIYGWVVKPLGSYSGFAGGIALAMLMLPLIIRSTEETLKMLPGSLKEAGLALGASYSTVILRVLLPSAFGGLFTGILLAVSRVLGETAPLMLTALGASAIEWNIFAPMSALPLQIWEFYNDPNLAGLIWSTSLFLLLLILTLNLLAKRIARKWKI</sequence>
<accession>A0A9D9DUN3</accession>
<dbReference type="GO" id="GO:0005315">
    <property type="term" value="F:phosphate transmembrane transporter activity"/>
    <property type="evidence" value="ECO:0007669"/>
    <property type="project" value="InterPro"/>
</dbReference>
<evidence type="ECO:0000256" key="8">
    <source>
        <dbReference type="ARBA" id="ARBA00022989"/>
    </source>
</evidence>
<dbReference type="InterPro" id="IPR000515">
    <property type="entry name" value="MetI-like"/>
</dbReference>
<keyword evidence="4" id="KW-0813">Transport</keyword>
<feature type="transmembrane region" description="Helical" evidence="10">
    <location>
        <begin position="124"/>
        <end position="142"/>
    </location>
</feature>
<dbReference type="NCBIfam" id="TIGR00974">
    <property type="entry name" value="3a0107s02c"/>
    <property type="match status" value="1"/>
</dbReference>
<dbReference type="Pfam" id="PF00528">
    <property type="entry name" value="BPD_transp_1"/>
    <property type="match status" value="1"/>
</dbReference>
<dbReference type="GO" id="GO:0035435">
    <property type="term" value="P:phosphate ion transmembrane transport"/>
    <property type="evidence" value="ECO:0007669"/>
    <property type="project" value="InterPro"/>
</dbReference>
<feature type="transmembrane region" description="Helical" evidence="10">
    <location>
        <begin position="17"/>
        <end position="38"/>
    </location>
</feature>
<evidence type="ECO:0000256" key="3">
    <source>
        <dbReference type="ARBA" id="ARBA00016864"/>
    </source>
</evidence>
<dbReference type="PROSITE" id="PS50928">
    <property type="entry name" value="ABC_TM1"/>
    <property type="match status" value="1"/>
</dbReference>
<dbReference type="CDD" id="cd06261">
    <property type="entry name" value="TM_PBP2"/>
    <property type="match status" value="1"/>
</dbReference>
<evidence type="ECO:0000256" key="2">
    <source>
        <dbReference type="ARBA" id="ARBA00007069"/>
    </source>
</evidence>
<proteinExistence type="inferred from homology"/>
<reference evidence="12" key="2">
    <citation type="journal article" date="2021" name="PeerJ">
        <title>Extensive microbial diversity within the chicken gut microbiome revealed by metagenomics and culture.</title>
        <authorList>
            <person name="Gilroy R."/>
            <person name="Ravi A."/>
            <person name="Getino M."/>
            <person name="Pursley I."/>
            <person name="Horton D.L."/>
            <person name="Alikhan N.F."/>
            <person name="Baker D."/>
            <person name="Gharbi K."/>
            <person name="Hall N."/>
            <person name="Watson M."/>
            <person name="Adriaenssens E.M."/>
            <person name="Foster-Nyarko E."/>
            <person name="Jarju S."/>
            <person name="Secka A."/>
            <person name="Antonio M."/>
            <person name="Oren A."/>
            <person name="Chaudhuri R.R."/>
            <person name="La Ragione R."/>
            <person name="Hildebrand F."/>
            <person name="Pallen M.J."/>
        </authorList>
    </citation>
    <scope>NUCLEOTIDE SEQUENCE</scope>
    <source>
        <strain evidence="12">2889</strain>
    </source>
</reference>
<comment type="caution">
    <text evidence="12">The sequence shown here is derived from an EMBL/GenBank/DDBJ whole genome shotgun (WGS) entry which is preliminary data.</text>
</comment>
<dbReference type="PANTHER" id="PTHR42922:SF1">
    <property type="entry name" value="PHOSPHATE TRANSPORT SYSTEM PERMEASE PROTEIN PSTA"/>
    <property type="match status" value="1"/>
</dbReference>
<evidence type="ECO:0000259" key="11">
    <source>
        <dbReference type="PROSITE" id="PS50928"/>
    </source>
</evidence>
<name>A0A9D9DUN3_9BACT</name>
<keyword evidence="5 10" id="KW-1003">Cell membrane</keyword>
<dbReference type="PANTHER" id="PTHR42922">
    <property type="entry name" value="PHOSPHATE TRANSPORT SYSTEM PERMEASE PROTEIN PSTA"/>
    <property type="match status" value="1"/>
</dbReference>
<keyword evidence="6" id="KW-0592">Phosphate transport</keyword>
<evidence type="ECO:0000256" key="1">
    <source>
        <dbReference type="ARBA" id="ARBA00004651"/>
    </source>
</evidence>
<dbReference type="Gene3D" id="1.10.3720.10">
    <property type="entry name" value="MetI-like"/>
    <property type="match status" value="1"/>
</dbReference>
<keyword evidence="8 10" id="KW-1133">Transmembrane helix</keyword>
<feature type="domain" description="ABC transmembrane type-1" evidence="11">
    <location>
        <begin position="81"/>
        <end position="281"/>
    </location>
</feature>
<feature type="transmembrane region" description="Helical" evidence="10">
    <location>
        <begin position="81"/>
        <end position="104"/>
    </location>
</feature>
<dbReference type="Proteomes" id="UP000823612">
    <property type="component" value="Unassembled WGS sequence"/>
</dbReference>
<organism evidence="12 13">
    <name type="scientific">Candidatus Pullibacteroides excrementavium</name>
    <dbReference type="NCBI Taxonomy" id="2840905"/>
    <lineage>
        <taxon>Bacteria</taxon>
        <taxon>Pseudomonadati</taxon>
        <taxon>Bacteroidota</taxon>
        <taxon>Bacteroidia</taxon>
        <taxon>Bacteroidales</taxon>
        <taxon>Candidatus Pullibacteroides</taxon>
    </lineage>
</organism>
<evidence type="ECO:0000313" key="13">
    <source>
        <dbReference type="Proteomes" id="UP000823612"/>
    </source>
</evidence>
<protein>
    <recommendedName>
        <fullName evidence="3 10">Phosphate transport system permease protein PstA</fullName>
    </recommendedName>
</protein>
<evidence type="ECO:0000256" key="10">
    <source>
        <dbReference type="RuleBase" id="RU363043"/>
    </source>
</evidence>
<dbReference type="SUPFAM" id="SSF161098">
    <property type="entry name" value="MetI-like"/>
    <property type="match status" value="1"/>
</dbReference>
<dbReference type="InterPro" id="IPR035906">
    <property type="entry name" value="MetI-like_sf"/>
</dbReference>
<dbReference type="InterPro" id="IPR051408">
    <property type="entry name" value="Phosphate_transprt_permease"/>
</dbReference>
<evidence type="ECO:0000256" key="6">
    <source>
        <dbReference type="ARBA" id="ARBA00022592"/>
    </source>
</evidence>
<feature type="transmembrane region" description="Helical" evidence="10">
    <location>
        <begin position="194"/>
        <end position="215"/>
    </location>
</feature>
<evidence type="ECO:0000313" key="12">
    <source>
        <dbReference type="EMBL" id="MBO8432736.1"/>
    </source>
</evidence>
<keyword evidence="7 10" id="KW-0812">Transmembrane</keyword>
<dbReference type="AlphaFoldDB" id="A0A9D9DUN3"/>
<evidence type="ECO:0000256" key="7">
    <source>
        <dbReference type="ARBA" id="ARBA00022692"/>
    </source>
</evidence>
<comment type="similarity">
    <text evidence="2 10">Belongs to the binding-protein-dependent transport system permease family. CysTW subfamily.</text>
</comment>
<keyword evidence="9 10" id="KW-0472">Membrane</keyword>
<comment type="subcellular location">
    <subcellularLocation>
        <location evidence="1 10">Cell membrane</location>
        <topology evidence="1 10">Multi-pass membrane protein</topology>
    </subcellularLocation>
</comment>
<evidence type="ECO:0000256" key="5">
    <source>
        <dbReference type="ARBA" id="ARBA00022475"/>
    </source>
</evidence>
<reference evidence="12" key="1">
    <citation type="submission" date="2020-10" db="EMBL/GenBank/DDBJ databases">
        <authorList>
            <person name="Gilroy R."/>
        </authorList>
    </citation>
    <scope>NUCLEOTIDE SEQUENCE</scope>
    <source>
        <strain evidence="12">2889</strain>
    </source>
</reference>
<evidence type="ECO:0000256" key="4">
    <source>
        <dbReference type="ARBA" id="ARBA00022448"/>
    </source>
</evidence>
<dbReference type="GO" id="GO:0005886">
    <property type="term" value="C:plasma membrane"/>
    <property type="evidence" value="ECO:0007669"/>
    <property type="project" value="UniProtKB-SubCell"/>
</dbReference>
<dbReference type="InterPro" id="IPR005672">
    <property type="entry name" value="Phosphate_PstA"/>
</dbReference>
<gene>
    <name evidence="12" type="primary">pstA</name>
    <name evidence="12" type="ORF">IAB08_05530</name>
</gene>
<feature type="transmembrane region" description="Helical" evidence="10">
    <location>
        <begin position="148"/>
        <end position="166"/>
    </location>
</feature>
<dbReference type="EMBL" id="JADIMZ010000085">
    <property type="protein sequence ID" value="MBO8432736.1"/>
    <property type="molecule type" value="Genomic_DNA"/>
</dbReference>
<evidence type="ECO:0000256" key="9">
    <source>
        <dbReference type="ARBA" id="ARBA00023136"/>
    </source>
</evidence>